<evidence type="ECO:0000313" key="4">
    <source>
        <dbReference type="EMBL" id="EAZ63048.2"/>
    </source>
</evidence>
<organism evidence="4 5">
    <name type="scientific">Scheffersomyces stipitis (strain ATCC 58785 / CBS 6054 / NBRC 10063 / NRRL Y-11545)</name>
    <name type="common">Yeast</name>
    <name type="synonym">Pichia stipitis</name>
    <dbReference type="NCBI Taxonomy" id="322104"/>
    <lineage>
        <taxon>Eukaryota</taxon>
        <taxon>Fungi</taxon>
        <taxon>Dikarya</taxon>
        <taxon>Ascomycota</taxon>
        <taxon>Saccharomycotina</taxon>
        <taxon>Pichiomycetes</taxon>
        <taxon>Debaryomycetaceae</taxon>
        <taxon>Scheffersomyces</taxon>
    </lineage>
</organism>
<feature type="region of interest" description="Disordered" evidence="2">
    <location>
        <begin position="1"/>
        <end position="46"/>
    </location>
</feature>
<dbReference type="CDD" id="cd05157">
    <property type="entry name" value="ETNK_euk"/>
    <property type="match status" value="1"/>
</dbReference>
<dbReference type="OrthoDB" id="10267235at2759"/>
<dbReference type="HOGENOM" id="CLU_012712_4_2_1"/>
<dbReference type="STRING" id="322104.A3GHF6"/>
<dbReference type="InParanoid" id="A3GHF6"/>
<dbReference type="PANTHER" id="PTHR22603">
    <property type="entry name" value="CHOLINE/ETHANOALAMINE KINASE"/>
    <property type="match status" value="1"/>
</dbReference>
<dbReference type="SUPFAM" id="SSF56112">
    <property type="entry name" value="Protein kinase-like (PK-like)"/>
    <property type="match status" value="1"/>
</dbReference>
<evidence type="ECO:0000313" key="5">
    <source>
        <dbReference type="Proteomes" id="UP000002258"/>
    </source>
</evidence>
<name>A3GHF6_PICST</name>
<dbReference type="Gene3D" id="3.90.1200.10">
    <property type="match status" value="1"/>
</dbReference>
<dbReference type="EC" id="2.7.1.32" evidence="4"/>
<dbReference type="AlphaFoldDB" id="A3GHF6"/>
<dbReference type="InterPro" id="IPR007521">
    <property type="entry name" value="Choline_kin_N"/>
</dbReference>
<feature type="compositionally biased region" description="Polar residues" evidence="2">
    <location>
        <begin position="1"/>
        <end position="12"/>
    </location>
</feature>
<protein>
    <submittedName>
        <fullName evidence="4">Choline kinase</fullName>
        <ecNumber evidence="4">2.7.1.32</ecNumber>
    </submittedName>
</protein>
<evidence type="ECO:0000256" key="2">
    <source>
        <dbReference type="SAM" id="MobiDB-lite"/>
    </source>
</evidence>
<dbReference type="Proteomes" id="UP000002258">
    <property type="component" value="Chromosome 1"/>
</dbReference>
<dbReference type="Gene3D" id="3.30.200.20">
    <property type="entry name" value="Phosphorylase Kinase, domain 1"/>
    <property type="match status" value="1"/>
</dbReference>
<accession>A3GHF6</accession>
<dbReference type="GO" id="GO:0005737">
    <property type="term" value="C:cytoplasm"/>
    <property type="evidence" value="ECO:0007669"/>
    <property type="project" value="TreeGrafter"/>
</dbReference>
<feature type="domain" description="Choline kinase N-terminal" evidence="3">
    <location>
        <begin position="56"/>
        <end position="105"/>
    </location>
</feature>
<dbReference type="GO" id="GO:0006646">
    <property type="term" value="P:phosphatidylethanolamine biosynthetic process"/>
    <property type="evidence" value="ECO:0007669"/>
    <property type="project" value="TreeGrafter"/>
</dbReference>
<dbReference type="FunCoup" id="A3GHF6">
    <property type="interactions" value="371"/>
</dbReference>
<sequence>MDITPANVSVQPRSRSRSRTRNSTANSRSTSSTRRPSVGKRSLSSSSLTKLVVTPTNIDHEKSVPTVSATLDNSLPLDFFKQDLIALVKTLKISKWHKRQLTISNLVVNRISGALTNSIYRIEYYDSQQNLSLPTLLLRVYGKNVEELIDRDSELATLIKLSQKRIGPRLLGIFANGRFEQFLDGFITLNKVQIRDEIISQMLGRRMKDLHYKIELDLHDVLSDLPTAWRLIFKWLKLFEEEYLPGYTKNNFDPKDVFFVEFGRFKEIVNLYKNWLFDKYDKESFSSNYKFCHNDTQYGNLLLHESFNPEDILVETPVPSTPTDESTPVIKSTSNKNDSKLVVIDFEYSGANFPAFDLVNHFSEWMADYHDEEKSYYIHEDKYPTQLQQLNLIKSYIEYDFQFPSSNLKTPNTPEQLLNGTADASELIQYEIKKMYNECIYWRATVQIFWCLWGVIQNGPLKPSSPASPNPNGFAEDGIDSTYNIITGVESVSLDGNVVVEEAISSSDDDFDYLKYSQQKVAIIVGELISFGLIKKEEIDEKYWDIIKYLDVKTLDI</sequence>
<dbReference type="GO" id="GO:0004103">
    <property type="term" value="F:choline kinase activity"/>
    <property type="evidence" value="ECO:0007669"/>
    <property type="project" value="UniProtKB-EC"/>
</dbReference>
<keyword evidence="5" id="KW-1185">Reference proteome</keyword>
<dbReference type="OMA" id="CEQVINW"/>
<proteinExistence type="inferred from homology"/>
<dbReference type="PANTHER" id="PTHR22603:SF93">
    <property type="entry name" value="RE24176P"/>
    <property type="match status" value="1"/>
</dbReference>
<comment type="similarity">
    <text evidence="1">Belongs to the choline/ethanolamine kinase family.</text>
</comment>
<keyword evidence="4" id="KW-0418">Kinase</keyword>
<dbReference type="eggNOG" id="KOG2686">
    <property type="taxonomic scope" value="Eukaryota"/>
</dbReference>
<evidence type="ECO:0000259" key="3">
    <source>
        <dbReference type="Pfam" id="PF04428"/>
    </source>
</evidence>
<gene>
    <name evidence="4" type="primary">CKT1</name>
    <name evidence="4" type="ORF">PICST_28965</name>
</gene>
<comment type="caution">
    <text evidence="4">The sequence shown here is derived from an EMBL/GenBank/DDBJ whole genome shotgun (WGS) entry which is preliminary data.</text>
</comment>
<dbReference type="RefSeq" id="XP_001387071.2">
    <property type="nucleotide sequence ID" value="XM_001387034.1"/>
</dbReference>
<dbReference type="InterPro" id="IPR011009">
    <property type="entry name" value="Kinase-like_dom_sf"/>
</dbReference>
<dbReference type="EMBL" id="AAVQ01000002">
    <property type="protein sequence ID" value="EAZ63048.2"/>
    <property type="molecule type" value="Genomic_DNA"/>
</dbReference>
<reference evidence="4 5" key="1">
    <citation type="journal article" date="2007" name="Nat. Biotechnol.">
        <title>Genome sequence of the lignocellulose-bioconverting and xylose-fermenting yeast Pichia stipitis.</title>
        <authorList>
            <person name="Jeffries T.W."/>
            <person name="Grigoriev I.V."/>
            <person name="Grimwood J."/>
            <person name="Laplaza J.M."/>
            <person name="Aerts A."/>
            <person name="Salamov A."/>
            <person name="Schmutz J."/>
            <person name="Lindquist E."/>
            <person name="Dehal P."/>
            <person name="Shapiro H."/>
            <person name="Jin Y.S."/>
            <person name="Passoth V."/>
            <person name="Richardson P.M."/>
        </authorList>
    </citation>
    <scope>NUCLEOTIDE SEQUENCE [LARGE SCALE GENOMIC DNA]</scope>
    <source>
        <strain evidence="5">ATCC 58785 / CBS 6054 / NBRC 10063 / NRRL Y-11545</strain>
    </source>
</reference>
<dbReference type="GeneID" id="4851705"/>
<dbReference type="KEGG" id="pic:PICST_28965"/>
<dbReference type="Pfam" id="PF01633">
    <property type="entry name" value="Choline_kinase"/>
    <property type="match status" value="1"/>
</dbReference>
<evidence type="ECO:0000256" key="1">
    <source>
        <dbReference type="ARBA" id="ARBA00038211"/>
    </source>
</evidence>
<keyword evidence="4" id="KW-0808">Transferase</keyword>
<feature type="compositionally biased region" description="Low complexity" evidence="2">
    <location>
        <begin position="21"/>
        <end position="46"/>
    </location>
</feature>
<dbReference type="GO" id="GO:0004305">
    <property type="term" value="F:ethanolamine kinase activity"/>
    <property type="evidence" value="ECO:0007669"/>
    <property type="project" value="TreeGrafter"/>
</dbReference>
<dbReference type="Pfam" id="PF04428">
    <property type="entry name" value="Choline_kin_N"/>
    <property type="match status" value="1"/>
</dbReference>